<dbReference type="PRINTS" id="PR00404">
    <property type="entry name" value="MADSDOMAIN"/>
</dbReference>
<evidence type="ECO:0000313" key="7">
    <source>
        <dbReference type="EMBL" id="THU68883.1"/>
    </source>
</evidence>
<gene>
    <name evidence="7" type="ORF">C4D60_Mb08t08550</name>
</gene>
<dbReference type="InterPro" id="IPR050142">
    <property type="entry name" value="MADS-box/MEF2_TF"/>
</dbReference>
<dbReference type="Pfam" id="PF00319">
    <property type="entry name" value="SRF-TF"/>
    <property type="match status" value="1"/>
</dbReference>
<keyword evidence="3" id="KW-0238">DNA-binding</keyword>
<evidence type="ECO:0000256" key="4">
    <source>
        <dbReference type="ARBA" id="ARBA00023163"/>
    </source>
</evidence>
<dbReference type="AlphaFoldDB" id="A0A4S8K2D0"/>
<evidence type="ECO:0000256" key="2">
    <source>
        <dbReference type="ARBA" id="ARBA00023015"/>
    </source>
</evidence>
<evidence type="ECO:0000313" key="8">
    <source>
        <dbReference type="Proteomes" id="UP000317650"/>
    </source>
</evidence>
<dbReference type="EMBL" id="PYDT01000002">
    <property type="protein sequence ID" value="THU68883.1"/>
    <property type="molecule type" value="Genomic_DNA"/>
</dbReference>
<dbReference type="SMART" id="SM00432">
    <property type="entry name" value="MADS"/>
    <property type="match status" value="1"/>
</dbReference>
<evidence type="ECO:0000256" key="3">
    <source>
        <dbReference type="ARBA" id="ARBA00023125"/>
    </source>
</evidence>
<dbReference type="GO" id="GO:0003677">
    <property type="term" value="F:DNA binding"/>
    <property type="evidence" value="ECO:0007669"/>
    <property type="project" value="UniProtKB-KW"/>
</dbReference>
<evidence type="ECO:0000259" key="6">
    <source>
        <dbReference type="PROSITE" id="PS50066"/>
    </source>
</evidence>
<reference evidence="7 8" key="1">
    <citation type="journal article" date="2019" name="Nat. Plants">
        <title>Genome sequencing of Musa balbisiana reveals subgenome evolution and function divergence in polyploid bananas.</title>
        <authorList>
            <person name="Yao X."/>
        </authorList>
    </citation>
    <scope>NUCLEOTIDE SEQUENCE [LARGE SCALE GENOMIC DNA]</scope>
    <source>
        <strain evidence="8">cv. DH-PKW</strain>
        <tissue evidence="7">Leaves</tissue>
    </source>
</reference>
<dbReference type="GO" id="GO:0046983">
    <property type="term" value="F:protein dimerization activity"/>
    <property type="evidence" value="ECO:0007669"/>
    <property type="project" value="InterPro"/>
</dbReference>
<dbReference type="InterPro" id="IPR002100">
    <property type="entry name" value="TF_MADSbox"/>
</dbReference>
<accession>A0A4S8K2D0</accession>
<dbReference type="Proteomes" id="UP000317650">
    <property type="component" value="Chromosome 8"/>
</dbReference>
<keyword evidence="2" id="KW-0805">Transcription regulation</keyword>
<proteinExistence type="predicted"/>
<evidence type="ECO:0000256" key="5">
    <source>
        <dbReference type="ARBA" id="ARBA00023242"/>
    </source>
</evidence>
<keyword evidence="5" id="KW-0539">Nucleus</keyword>
<comment type="caution">
    <text evidence="7">The sequence shown here is derived from an EMBL/GenBank/DDBJ whole genome shotgun (WGS) entry which is preliminary data.</text>
</comment>
<dbReference type="SUPFAM" id="SSF55455">
    <property type="entry name" value="SRF-like"/>
    <property type="match status" value="1"/>
</dbReference>
<feature type="domain" description="MADS-box" evidence="6">
    <location>
        <begin position="77"/>
        <end position="137"/>
    </location>
</feature>
<dbReference type="PROSITE" id="PS50066">
    <property type="entry name" value="MADS_BOX_2"/>
    <property type="match status" value="1"/>
</dbReference>
<dbReference type="Gene3D" id="3.40.1810.10">
    <property type="entry name" value="Transcription factor, MADS-box"/>
    <property type="match status" value="1"/>
</dbReference>
<dbReference type="STRING" id="52838.A0A4S8K2D0"/>
<evidence type="ECO:0000256" key="1">
    <source>
        <dbReference type="ARBA" id="ARBA00004123"/>
    </source>
</evidence>
<name>A0A4S8K2D0_MUSBA</name>
<keyword evidence="8" id="KW-1185">Reference proteome</keyword>
<organism evidence="7 8">
    <name type="scientific">Musa balbisiana</name>
    <name type="common">Banana</name>
    <dbReference type="NCBI Taxonomy" id="52838"/>
    <lineage>
        <taxon>Eukaryota</taxon>
        <taxon>Viridiplantae</taxon>
        <taxon>Streptophyta</taxon>
        <taxon>Embryophyta</taxon>
        <taxon>Tracheophyta</taxon>
        <taxon>Spermatophyta</taxon>
        <taxon>Magnoliopsida</taxon>
        <taxon>Liliopsida</taxon>
        <taxon>Zingiberales</taxon>
        <taxon>Musaceae</taxon>
        <taxon>Musa</taxon>
    </lineage>
</organism>
<sequence length="154" mass="17612">MTPPYHLLALSCACGGQPRRSLLMCGIQGRGPPLQVLPHSTPIVHRRRRRVSFTVLFCLKACLWRLADRVSKRRKMARRGRVLLRRVEDRTSRHVCFSKRRSGLFKKAYELSVLCDAEVALLVFSPAGKLYEFSSVSRYVTSTALTSCFLYYDS</sequence>
<protein>
    <recommendedName>
        <fullName evidence="6">MADS-box domain-containing protein</fullName>
    </recommendedName>
</protein>
<dbReference type="InterPro" id="IPR036879">
    <property type="entry name" value="TF_MADSbox_sf"/>
</dbReference>
<dbReference type="PANTHER" id="PTHR48019">
    <property type="entry name" value="SERUM RESPONSE FACTOR HOMOLOG"/>
    <property type="match status" value="1"/>
</dbReference>
<keyword evidence="4" id="KW-0804">Transcription</keyword>
<dbReference type="GO" id="GO:0005634">
    <property type="term" value="C:nucleus"/>
    <property type="evidence" value="ECO:0007669"/>
    <property type="project" value="UniProtKB-SubCell"/>
</dbReference>
<comment type="subcellular location">
    <subcellularLocation>
        <location evidence="1">Nucleus</location>
    </subcellularLocation>
</comment>